<gene>
    <name evidence="2" type="ORF">BXZ70DRAFT_446412</name>
</gene>
<dbReference type="AlphaFoldDB" id="A0A8K0UJ70"/>
<keyword evidence="3" id="KW-1185">Reference proteome</keyword>
<evidence type="ECO:0000256" key="1">
    <source>
        <dbReference type="SAM" id="MobiDB-lite"/>
    </source>
</evidence>
<organism evidence="2 3">
    <name type="scientific">Cristinia sonorae</name>
    <dbReference type="NCBI Taxonomy" id="1940300"/>
    <lineage>
        <taxon>Eukaryota</taxon>
        <taxon>Fungi</taxon>
        <taxon>Dikarya</taxon>
        <taxon>Basidiomycota</taxon>
        <taxon>Agaricomycotina</taxon>
        <taxon>Agaricomycetes</taxon>
        <taxon>Agaricomycetidae</taxon>
        <taxon>Agaricales</taxon>
        <taxon>Pleurotineae</taxon>
        <taxon>Stephanosporaceae</taxon>
        <taxon>Cristinia</taxon>
    </lineage>
</organism>
<name>A0A8K0UJ70_9AGAR</name>
<comment type="caution">
    <text evidence="2">The sequence shown here is derived from an EMBL/GenBank/DDBJ whole genome shotgun (WGS) entry which is preliminary data.</text>
</comment>
<evidence type="ECO:0000313" key="3">
    <source>
        <dbReference type="Proteomes" id="UP000813824"/>
    </source>
</evidence>
<protein>
    <submittedName>
        <fullName evidence="2">Uncharacterized protein</fullName>
    </submittedName>
</protein>
<dbReference type="Proteomes" id="UP000813824">
    <property type="component" value="Unassembled WGS sequence"/>
</dbReference>
<proteinExistence type="predicted"/>
<reference evidence="2" key="1">
    <citation type="journal article" date="2021" name="New Phytol.">
        <title>Evolutionary innovations through gain and loss of genes in the ectomycorrhizal Boletales.</title>
        <authorList>
            <person name="Wu G."/>
            <person name="Miyauchi S."/>
            <person name="Morin E."/>
            <person name="Kuo A."/>
            <person name="Drula E."/>
            <person name="Varga T."/>
            <person name="Kohler A."/>
            <person name="Feng B."/>
            <person name="Cao Y."/>
            <person name="Lipzen A."/>
            <person name="Daum C."/>
            <person name="Hundley H."/>
            <person name="Pangilinan J."/>
            <person name="Johnson J."/>
            <person name="Barry K."/>
            <person name="LaButti K."/>
            <person name="Ng V."/>
            <person name="Ahrendt S."/>
            <person name="Min B."/>
            <person name="Choi I.G."/>
            <person name="Park H."/>
            <person name="Plett J.M."/>
            <person name="Magnuson J."/>
            <person name="Spatafora J.W."/>
            <person name="Nagy L.G."/>
            <person name="Henrissat B."/>
            <person name="Grigoriev I.V."/>
            <person name="Yang Z.L."/>
            <person name="Xu J."/>
            <person name="Martin F.M."/>
        </authorList>
    </citation>
    <scope>NUCLEOTIDE SEQUENCE</scope>
    <source>
        <strain evidence="2">KKN 215</strain>
    </source>
</reference>
<evidence type="ECO:0000313" key="2">
    <source>
        <dbReference type="EMBL" id="KAH8092594.1"/>
    </source>
</evidence>
<accession>A0A8K0UJ70</accession>
<sequence>MTRCHELSNHHTRMSSAVDPSSRVPARLFKDGETVRLKEAVVGEESFVAGYNQLTRTTVTRPAGTSVQIVGARFLDVALPDDLRTSQSSKPTETGWRYRLEYSVDKYADVYAMPQGTGQFQTPVPHAYLSASPGGAPGIVPYKFSLTKPFFVTKQFYLYKDRSGTEKRYLNPGDVVLLLEVHSSKVAGPPPGQSREVTSTKNAYYTVVKLDVTPNKKVAVTWRSKDFEREGLLLKE</sequence>
<feature type="region of interest" description="Disordered" evidence="1">
    <location>
        <begin position="1"/>
        <end position="20"/>
    </location>
</feature>
<dbReference type="EMBL" id="JAEVFJ010000031">
    <property type="protein sequence ID" value="KAH8092594.1"/>
    <property type="molecule type" value="Genomic_DNA"/>
</dbReference>